<accession>A0A086KEP9</accession>
<dbReference type="AlphaFoldDB" id="A0A086KEP9"/>
<feature type="compositionally biased region" description="Basic residues" evidence="1">
    <location>
        <begin position="121"/>
        <end position="139"/>
    </location>
</feature>
<evidence type="ECO:0000313" key="3">
    <source>
        <dbReference type="Proteomes" id="UP000028837"/>
    </source>
</evidence>
<evidence type="ECO:0000313" key="2">
    <source>
        <dbReference type="EMBL" id="KFG42867.1"/>
    </source>
</evidence>
<comment type="caution">
    <text evidence="2">The sequence shown here is derived from an EMBL/GenBank/DDBJ whole genome shotgun (WGS) entry which is preliminary data.</text>
</comment>
<protein>
    <submittedName>
        <fullName evidence="2">Uncharacterized protein</fullName>
    </submittedName>
</protein>
<sequence>MQSSANLYSCSALPSVFAPKIVGMEQARTPGGPQGPPQSPHGVEGEERRVGGRSWSRRQKESKGNGELGESKKCVETGRKGRNGGLAFPLYACQKHRDLGARGGRNEEKDEEQGEGEERRERRKEKNRKNTGKTHKKNARVSQGIVSSLIVGPGDTAAGGAKA</sequence>
<organism evidence="2 3">
    <name type="scientific">Toxoplasma gondii GAB2-2007-GAL-DOM2</name>
    <dbReference type="NCBI Taxonomy" id="1130820"/>
    <lineage>
        <taxon>Eukaryota</taxon>
        <taxon>Sar</taxon>
        <taxon>Alveolata</taxon>
        <taxon>Apicomplexa</taxon>
        <taxon>Conoidasida</taxon>
        <taxon>Coccidia</taxon>
        <taxon>Eucoccidiorida</taxon>
        <taxon>Eimeriorina</taxon>
        <taxon>Sarcocystidae</taxon>
        <taxon>Toxoplasma</taxon>
    </lineage>
</organism>
<dbReference type="Proteomes" id="UP000028837">
    <property type="component" value="Unassembled WGS sequence"/>
</dbReference>
<name>A0A086KEP9_TOXGO</name>
<feature type="region of interest" description="Disordered" evidence="1">
    <location>
        <begin position="23"/>
        <end position="163"/>
    </location>
</feature>
<evidence type="ECO:0000256" key="1">
    <source>
        <dbReference type="SAM" id="MobiDB-lite"/>
    </source>
</evidence>
<proteinExistence type="predicted"/>
<dbReference type="VEuPathDB" id="ToxoDB:TGDOM2_356900"/>
<gene>
    <name evidence="2" type="ORF">TGDOM2_356900</name>
</gene>
<reference evidence="2 3" key="1">
    <citation type="submission" date="2014-02" db="EMBL/GenBank/DDBJ databases">
        <authorList>
            <person name="Sibley D."/>
            <person name="Venepally P."/>
            <person name="Karamycheva S."/>
            <person name="Hadjithomas M."/>
            <person name="Khan A."/>
            <person name="Brunk B."/>
            <person name="Roos D."/>
            <person name="Caler E."/>
            <person name="Lorenzi H."/>
        </authorList>
    </citation>
    <scope>NUCLEOTIDE SEQUENCE [LARGE SCALE GENOMIC DNA]</scope>
    <source>
        <strain evidence="2 3">GAB2-2007-GAL-DOM2</strain>
    </source>
</reference>
<feature type="compositionally biased region" description="Basic and acidic residues" evidence="1">
    <location>
        <begin position="58"/>
        <end position="79"/>
    </location>
</feature>
<dbReference type="EMBL" id="AHZU02000564">
    <property type="protein sequence ID" value="KFG42867.1"/>
    <property type="molecule type" value="Genomic_DNA"/>
</dbReference>
<feature type="compositionally biased region" description="Basic and acidic residues" evidence="1">
    <location>
        <begin position="95"/>
        <end position="108"/>
    </location>
</feature>